<keyword evidence="1" id="KW-0436">Ligase</keyword>
<evidence type="ECO:0000313" key="2">
    <source>
        <dbReference type="Proteomes" id="UP000254052"/>
    </source>
</evidence>
<dbReference type="GO" id="GO:0004822">
    <property type="term" value="F:isoleucine-tRNA ligase activity"/>
    <property type="evidence" value="ECO:0007669"/>
    <property type="project" value="UniProtKB-EC"/>
</dbReference>
<keyword evidence="1" id="KW-0030">Aminoacyl-tRNA synthetase</keyword>
<gene>
    <name evidence="1" type="primary">ileS_2</name>
    <name evidence="1" type="ORF">NCTC9962_05917</name>
</gene>
<dbReference type="EC" id="6.1.1.5" evidence="1"/>
<dbReference type="Proteomes" id="UP000254052">
    <property type="component" value="Unassembled WGS sequence"/>
</dbReference>
<proteinExistence type="predicted"/>
<dbReference type="AlphaFoldDB" id="A0A377CYB6"/>
<protein>
    <submittedName>
        <fullName evidence="1">Isoleucyl-tRNA synthetase</fullName>
        <ecNumber evidence="1">6.1.1.5</ecNumber>
    </submittedName>
</protein>
<name>A0A377CYB6_ECOLX</name>
<evidence type="ECO:0000313" key="1">
    <source>
        <dbReference type="EMBL" id="STM08324.1"/>
    </source>
</evidence>
<accession>A0A377CYB6</accession>
<dbReference type="EMBL" id="UGED01000013">
    <property type="protein sequence ID" value="STM08324.1"/>
    <property type="molecule type" value="Genomic_DNA"/>
</dbReference>
<organism evidence="1 2">
    <name type="scientific">Escherichia coli</name>
    <dbReference type="NCBI Taxonomy" id="562"/>
    <lineage>
        <taxon>Bacteria</taxon>
        <taxon>Pseudomonadati</taxon>
        <taxon>Pseudomonadota</taxon>
        <taxon>Gammaproteobacteria</taxon>
        <taxon>Enterobacterales</taxon>
        <taxon>Enterobacteriaceae</taxon>
        <taxon>Escherichia</taxon>
    </lineage>
</organism>
<reference evidence="1 2" key="1">
    <citation type="submission" date="2018-06" db="EMBL/GenBank/DDBJ databases">
        <authorList>
            <consortium name="Pathogen Informatics"/>
            <person name="Doyle S."/>
        </authorList>
    </citation>
    <scope>NUCLEOTIDE SEQUENCE [LARGE SCALE GENOMIC DNA]</scope>
    <source>
        <strain evidence="1 2">NCTC9962</strain>
    </source>
</reference>
<sequence length="43" mass="4550">MRGEVNKVIEQGACRQESGGSLEAAVTLYAEPELAGETDRAGR</sequence>